<dbReference type="Proteomes" id="UP000635477">
    <property type="component" value="Unassembled WGS sequence"/>
</dbReference>
<reference evidence="2" key="2">
    <citation type="submission" date="2020-05" db="EMBL/GenBank/DDBJ databases">
        <authorList>
            <person name="Kim H.-S."/>
            <person name="Proctor R.H."/>
            <person name="Brown D.W."/>
        </authorList>
    </citation>
    <scope>NUCLEOTIDE SEQUENCE</scope>
    <source>
        <strain evidence="2">NRRL 22465</strain>
    </source>
</reference>
<gene>
    <name evidence="2" type="ORF">FZEAL_10668</name>
</gene>
<keyword evidence="3" id="KW-1185">Reference proteome</keyword>
<protein>
    <submittedName>
        <fullName evidence="2">Uncharacterized protein</fullName>
    </submittedName>
</protein>
<evidence type="ECO:0000256" key="1">
    <source>
        <dbReference type="SAM" id="MobiDB-lite"/>
    </source>
</evidence>
<dbReference type="OrthoDB" id="10512962at2759"/>
<proteinExistence type="predicted"/>
<feature type="non-terminal residue" evidence="2">
    <location>
        <position position="1"/>
    </location>
</feature>
<sequence>GAGPGAAAQWGTPDPELVDGAGMRRDWLLPGAPILATGGVGKGVHGCHFTHALLLNRRLPWAHGAPVTHAGPPPKWTDQTLGLNPTDAQRPLTE</sequence>
<name>A0A8H4TY58_9HYPO</name>
<reference evidence="2" key="1">
    <citation type="journal article" date="2020" name="BMC Genomics">
        <title>Correction to: Identification and distribution of gene clusters required for synthesis of sphingolipid metabolism inhibitors in diverse species of the filamentous fungus Fusarium.</title>
        <authorList>
            <person name="Kim H.S."/>
            <person name="Lohmar J.M."/>
            <person name="Busman M."/>
            <person name="Brown D.W."/>
            <person name="Naumann T.A."/>
            <person name="Divon H.H."/>
            <person name="Lysoe E."/>
            <person name="Uhlig S."/>
            <person name="Proctor R.H."/>
        </authorList>
    </citation>
    <scope>NUCLEOTIDE SEQUENCE</scope>
    <source>
        <strain evidence="2">NRRL 22465</strain>
    </source>
</reference>
<feature type="region of interest" description="Disordered" evidence="1">
    <location>
        <begin position="65"/>
        <end position="94"/>
    </location>
</feature>
<dbReference type="EMBL" id="JABEYC010001324">
    <property type="protein sequence ID" value="KAF4966306.1"/>
    <property type="molecule type" value="Genomic_DNA"/>
</dbReference>
<accession>A0A8H4TY58</accession>
<dbReference type="AlphaFoldDB" id="A0A8H4TY58"/>
<comment type="caution">
    <text evidence="2">The sequence shown here is derived from an EMBL/GenBank/DDBJ whole genome shotgun (WGS) entry which is preliminary data.</text>
</comment>
<evidence type="ECO:0000313" key="3">
    <source>
        <dbReference type="Proteomes" id="UP000635477"/>
    </source>
</evidence>
<feature type="compositionally biased region" description="Polar residues" evidence="1">
    <location>
        <begin position="77"/>
        <end position="87"/>
    </location>
</feature>
<organism evidence="2 3">
    <name type="scientific">Fusarium zealandicum</name>
    <dbReference type="NCBI Taxonomy" id="1053134"/>
    <lineage>
        <taxon>Eukaryota</taxon>
        <taxon>Fungi</taxon>
        <taxon>Dikarya</taxon>
        <taxon>Ascomycota</taxon>
        <taxon>Pezizomycotina</taxon>
        <taxon>Sordariomycetes</taxon>
        <taxon>Hypocreomycetidae</taxon>
        <taxon>Hypocreales</taxon>
        <taxon>Nectriaceae</taxon>
        <taxon>Fusarium</taxon>
        <taxon>Fusarium staphyleae species complex</taxon>
    </lineage>
</organism>
<evidence type="ECO:0000313" key="2">
    <source>
        <dbReference type="EMBL" id="KAF4966306.1"/>
    </source>
</evidence>